<evidence type="ECO:0000259" key="3">
    <source>
        <dbReference type="Pfam" id="PF10373"/>
    </source>
</evidence>
<dbReference type="AlphaFoldDB" id="A0A6G1HCX0"/>
<dbReference type="Pfam" id="PF10373">
    <property type="entry name" value="EST1_DNA_bind"/>
    <property type="match status" value="1"/>
</dbReference>
<gene>
    <name evidence="4" type="ORF">K402DRAFT_170744</name>
</gene>
<dbReference type="InterPro" id="IPR045153">
    <property type="entry name" value="Est1/Ebs1-like"/>
</dbReference>
<dbReference type="OrthoDB" id="2017974at2759"/>
<reference evidence="4" key="1">
    <citation type="journal article" date="2020" name="Stud. Mycol.">
        <title>101 Dothideomycetes genomes: a test case for predicting lifestyles and emergence of pathogens.</title>
        <authorList>
            <person name="Haridas S."/>
            <person name="Albert R."/>
            <person name="Binder M."/>
            <person name="Bloem J."/>
            <person name="Labutti K."/>
            <person name="Salamov A."/>
            <person name="Andreopoulos B."/>
            <person name="Baker S."/>
            <person name="Barry K."/>
            <person name="Bills G."/>
            <person name="Bluhm B."/>
            <person name="Cannon C."/>
            <person name="Castanera R."/>
            <person name="Culley D."/>
            <person name="Daum C."/>
            <person name="Ezra D."/>
            <person name="Gonzalez J."/>
            <person name="Henrissat B."/>
            <person name="Kuo A."/>
            <person name="Liang C."/>
            <person name="Lipzen A."/>
            <person name="Lutzoni F."/>
            <person name="Magnuson J."/>
            <person name="Mondo S."/>
            <person name="Nolan M."/>
            <person name="Ohm R."/>
            <person name="Pangilinan J."/>
            <person name="Park H.-J."/>
            <person name="Ramirez L."/>
            <person name="Alfaro M."/>
            <person name="Sun H."/>
            <person name="Tritt A."/>
            <person name="Yoshinaga Y."/>
            <person name="Zwiers L.-H."/>
            <person name="Turgeon B."/>
            <person name="Goodwin S."/>
            <person name="Spatafora J."/>
            <person name="Crous P."/>
            <person name="Grigoriev I."/>
        </authorList>
    </citation>
    <scope>NUCLEOTIDE SEQUENCE</scope>
    <source>
        <strain evidence="4">CBS 113979</strain>
    </source>
</reference>
<feature type="region of interest" description="Disordered" evidence="2">
    <location>
        <begin position="79"/>
        <end position="228"/>
    </location>
</feature>
<comment type="function">
    <text evidence="1">Plays a role in nonsense-mediated mRNA decay.</text>
</comment>
<feature type="compositionally biased region" description="Polar residues" evidence="2">
    <location>
        <begin position="183"/>
        <end position="202"/>
    </location>
</feature>
<dbReference type="InterPro" id="IPR018834">
    <property type="entry name" value="DNA/RNA-bd_Est1-type"/>
</dbReference>
<dbReference type="Gene3D" id="1.25.40.10">
    <property type="entry name" value="Tetratricopeptide repeat domain"/>
    <property type="match status" value="1"/>
</dbReference>
<feature type="compositionally biased region" description="Polar residues" evidence="2">
    <location>
        <begin position="805"/>
        <end position="833"/>
    </location>
</feature>
<dbReference type="GO" id="GO:0070034">
    <property type="term" value="F:telomerase RNA binding"/>
    <property type="evidence" value="ECO:0007669"/>
    <property type="project" value="TreeGrafter"/>
</dbReference>
<evidence type="ECO:0000313" key="5">
    <source>
        <dbReference type="Proteomes" id="UP000800041"/>
    </source>
</evidence>
<dbReference type="InterPro" id="IPR011990">
    <property type="entry name" value="TPR-like_helical_dom_sf"/>
</dbReference>
<accession>A0A6G1HCX0</accession>
<feature type="compositionally biased region" description="Low complexity" evidence="2">
    <location>
        <begin position="139"/>
        <end position="155"/>
    </location>
</feature>
<organism evidence="4 5">
    <name type="scientific">Aulographum hederae CBS 113979</name>
    <dbReference type="NCBI Taxonomy" id="1176131"/>
    <lineage>
        <taxon>Eukaryota</taxon>
        <taxon>Fungi</taxon>
        <taxon>Dikarya</taxon>
        <taxon>Ascomycota</taxon>
        <taxon>Pezizomycotina</taxon>
        <taxon>Dothideomycetes</taxon>
        <taxon>Pleosporomycetidae</taxon>
        <taxon>Aulographales</taxon>
        <taxon>Aulographaceae</taxon>
    </lineage>
</organism>
<dbReference type="GO" id="GO:0042162">
    <property type="term" value="F:telomeric DNA binding"/>
    <property type="evidence" value="ECO:0007669"/>
    <property type="project" value="TreeGrafter"/>
</dbReference>
<name>A0A6G1HCX0_9PEZI</name>
<feature type="compositionally biased region" description="Pro residues" evidence="2">
    <location>
        <begin position="90"/>
        <end position="105"/>
    </location>
</feature>
<comment type="subcellular location">
    <subcellularLocation>
        <location evidence="1">Nucleus</location>
    </subcellularLocation>
</comment>
<evidence type="ECO:0000256" key="1">
    <source>
        <dbReference type="RuleBase" id="RU369098"/>
    </source>
</evidence>
<dbReference type="SUPFAM" id="SSF48452">
    <property type="entry name" value="TPR-like"/>
    <property type="match status" value="1"/>
</dbReference>
<dbReference type="Proteomes" id="UP000800041">
    <property type="component" value="Unassembled WGS sequence"/>
</dbReference>
<keyword evidence="1" id="KW-0539">Nucleus</keyword>
<protein>
    <recommendedName>
        <fullName evidence="1">Nonsense-mediated mRNA decay factor</fullName>
    </recommendedName>
</protein>
<dbReference type="PANTHER" id="PTHR15696:SF0">
    <property type="entry name" value="TELOMERASE-BINDING PROTEIN EST1A"/>
    <property type="match status" value="1"/>
</dbReference>
<evidence type="ECO:0000256" key="2">
    <source>
        <dbReference type="SAM" id="MobiDB-lite"/>
    </source>
</evidence>
<dbReference type="FunFam" id="1.25.40.10:FF:000202">
    <property type="entry name" value="Unplaced genomic scaffold supercont1.7, whole genome shotgun sequence"/>
    <property type="match status" value="1"/>
</dbReference>
<dbReference type="EMBL" id="ML977140">
    <property type="protein sequence ID" value="KAF1991083.1"/>
    <property type="molecule type" value="Genomic_DNA"/>
</dbReference>
<keyword evidence="1" id="KW-0866">Nonsense-mediated mRNA decay</keyword>
<feature type="region of interest" description="Disordered" evidence="2">
    <location>
        <begin position="773"/>
        <end position="838"/>
    </location>
</feature>
<sequence>MAETGNIPMVQVSGEMVGWRSGQPQSGYVCIWCKNRLFQQAEQLSAHIQENHDQELGSLVQEEDCPSIIMLMERFKYDKRSSDRNTVQTPPVPSSQPSEPSPPARKSPEFPRGNSGGDPRRSPTHPGEPPPRRKRPREQGGQSSQRSRSNSGSPRSRPDGRPTQLSHVLSPGKGSPHAKPQVHSASNPRYEMLTSSPMGNSASSSRPPSQPQPPLLRPYQPGITDPRWPNLVLQQDSRDISQEQLAAEVKSIYAGLVMVESKCIHVDKAQSETIHADSDSDSEMADDHWQALIALHKTLLHEHHDFFLASQHPCASPVLKRLAAKYSMPARMWKHGIHSFLELLRHRLPESLEYMLTFIYLAYHMMALLLETVPSFEDTWIECLGDLGRYRMAVEDEDLRDRDIWAGVARLWYSKAADRNPMVGRLYHHLAILARPHAIQQIYYYSRALTCCYSFSAARDSIMILFDPFLGYSQMSSSHMEIDANFIRLHAILFEQKSLAKVTDIRPVFDRDLDGHISRMGVKWKEQGAYLAVTNAAAVCGYGLQDHPLRRLMDFQAKRKTAQQPGSESAVSEESLVSLLSLPTQPPELESSFFMACDLTFSTLSIACRRSRLQQDNNTHPHIHIILSLLLSFASVDDDLTGSPSYDNTAIRQYVVRLLDSVPWTDVISILNTLRNLVAVNAMAQIVTVQAPFTPQAQGGSGPLPEDYFIRGQFWSQWYFPETWFSEQKSDEERSIEHASTIKARIDRILYLGECLAKFGRWMQYDAESGWSKVQAPEEPVPMDVDEPGNSDTDSGYGEGYDSPEMNQFTREGRLGTQSVADNVASTASTASAPQGAASMLKPGYTVSLSSNTMDASH</sequence>
<feature type="domain" description="DNA/RNA-binding" evidence="3">
    <location>
        <begin position="409"/>
        <end position="500"/>
    </location>
</feature>
<dbReference type="PANTHER" id="PTHR15696">
    <property type="entry name" value="SMG-7 SUPPRESSOR WITH MORPHOLOGICAL EFFECT ON GENITALIA PROTEIN 7"/>
    <property type="match status" value="1"/>
</dbReference>
<dbReference type="GO" id="GO:0005697">
    <property type="term" value="C:telomerase holoenzyme complex"/>
    <property type="evidence" value="ECO:0007669"/>
    <property type="project" value="TreeGrafter"/>
</dbReference>
<proteinExistence type="predicted"/>
<evidence type="ECO:0000313" key="4">
    <source>
        <dbReference type="EMBL" id="KAF1991083.1"/>
    </source>
</evidence>
<keyword evidence="5" id="KW-1185">Reference proteome</keyword>
<dbReference type="GO" id="GO:0000184">
    <property type="term" value="P:nuclear-transcribed mRNA catabolic process, nonsense-mediated decay"/>
    <property type="evidence" value="ECO:0007669"/>
    <property type="project" value="UniProtKB-KW"/>
</dbReference>